<dbReference type="Pfam" id="PF11716">
    <property type="entry name" value="MDMPI_N"/>
    <property type="match status" value="1"/>
</dbReference>
<protein>
    <submittedName>
        <fullName evidence="2">Maleylpyruvate isomerase family mycothiol-dependent enzyme</fullName>
    </submittedName>
</protein>
<dbReference type="AlphaFoldDB" id="A0A3A9Z5M0"/>
<dbReference type="Proteomes" id="UP000272474">
    <property type="component" value="Unassembled WGS sequence"/>
</dbReference>
<gene>
    <name evidence="2" type="ORF">D7294_11650</name>
</gene>
<proteinExistence type="predicted"/>
<dbReference type="SUPFAM" id="SSF55718">
    <property type="entry name" value="SCP-like"/>
    <property type="match status" value="1"/>
</dbReference>
<evidence type="ECO:0000313" key="3">
    <source>
        <dbReference type="Proteomes" id="UP000272474"/>
    </source>
</evidence>
<accession>A0A3A9Z5M0</accession>
<keyword evidence="3" id="KW-1185">Reference proteome</keyword>
<keyword evidence="2" id="KW-0413">Isomerase</keyword>
<evidence type="ECO:0000259" key="1">
    <source>
        <dbReference type="Pfam" id="PF11716"/>
    </source>
</evidence>
<organism evidence="2 3">
    <name type="scientific">Streptomyces hoynatensis</name>
    <dbReference type="NCBI Taxonomy" id="1141874"/>
    <lineage>
        <taxon>Bacteria</taxon>
        <taxon>Bacillati</taxon>
        <taxon>Actinomycetota</taxon>
        <taxon>Actinomycetes</taxon>
        <taxon>Kitasatosporales</taxon>
        <taxon>Streptomycetaceae</taxon>
        <taxon>Streptomyces</taxon>
    </lineage>
</organism>
<dbReference type="InterPro" id="IPR036527">
    <property type="entry name" value="SCP2_sterol-bd_dom_sf"/>
</dbReference>
<feature type="domain" description="Mycothiol-dependent maleylpyruvate isomerase metal-binding" evidence="1">
    <location>
        <begin position="15"/>
        <end position="153"/>
    </location>
</feature>
<dbReference type="EMBL" id="RBAL01000005">
    <property type="protein sequence ID" value="RKN43134.1"/>
    <property type="molecule type" value="Genomic_DNA"/>
</dbReference>
<dbReference type="InterPro" id="IPR024344">
    <property type="entry name" value="MDMPI_metal-binding"/>
</dbReference>
<name>A0A3A9Z5M0_9ACTN</name>
<dbReference type="SUPFAM" id="SSF109854">
    <property type="entry name" value="DinB/YfiT-like putative metalloenzymes"/>
    <property type="match status" value="1"/>
</dbReference>
<reference evidence="2 3" key="1">
    <citation type="journal article" date="2014" name="Int. J. Syst. Evol. Microbiol.">
        <title>Streptomyces hoynatensis sp. nov., isolated from deep marine sediment.</title>
        <authorList>
            <person name="Veyisoglu A."/>
            <person name="Sahin N."/>
        </authorList>
    </citation>
    <scope>NUCLEOTIDE SEQUENCE [LARGE SCALE GENOMIC DNA]</scope>
    <source>
        <strain evidence="2 3">KCTC 29097</strain>
    </source>
</reference>
<dbReference type="NCBIfam" id="TIGR03083">
    <property type="entry name" value="maleylpyruvate isomerase family mycothiol-dependent enzyme"/>
    <property type="match status" value="1"/>
</dbReference>
<keyword evidence="2" id="KW-0670">Pyruvate</keyword>
<dbReference type="Gene3D" id="1.20.120.450">
    <property type="entry name" value="dinb family like domain"/>
    <property type="match status" value="1"/>
</dbReference>
<dbReference type="OrthoDB" id="154293at2"/>
<dbReference type="RefSeq" id="WP_120678451.1">
    <property type="nucleotide sequence ID" value="NZ_RBAL01000005.1"/>
</dbReference>
<dbReference type="GO" id="GO:0016853">
    <property type="term" value="F:isomerase activity"/>
    <property type="evidence" value="ECO:0007669"/>
    <property type="project" value="UniProtKB-KW"/>
</dbReference>
<evidence type="ECO:0000313" key="2">
    <source>
        <dbReference type="EMBL" id="RKN43134.1"/>
    </source>
</evidence>
<comment type="caution">
    <text evidence="2">The sequence shown here is derived from an EMBL/GenBank/DDBJ whole genome shotgun (WGS) entry which is preliminary data.</text>
</comment>
<sequence>MTVQPSLQPYIDAWTQSIEAISELVSSLVEGEWNRPSELPGWSVRDVVSHVIGGECEALGDPRPIHTLPRDLYHVVDEPTRYLEVQVDVRRHHTGPEMTSELEYTIIRRARQLRNERRKPEDQVSHPLLGKLSLESFLAQRVLSVWLSEQDIRRALGRPGNVDSPAARIAAEVILRRLPKTIAEDAGAPKKSAVVFDVNGPIEFLRTVRVDENGNGTVDSSPSLGPIVTFTTDWETFSRVACGRGKGKKFEKVADKLKIEGDQALAERILASFPLAR</sequence>
<dbReference type="InterPro" id="IPR017517">
    <property type="entry name" value="Maleyloyr_isom"/>
</dbReference>
<dbReference type="GO" id="GO:0046872">
    <property type="term" value="F:metal ion binding"/>
    <property type="evidence" value="ECO:0007669"/>
    <property type="project" value="InterPro"/>
</dbReference>
<dbReference type="InterPro" id="IPR034660">
    <property type="entry name" value="DinB/YfiT-like"/>
</dbReference>